<keyword evidence="4" id="KW-0585">Phenylalanine catabolism</keyword>
<keyword evidence="5" id="KW-0223">Dioxygenase</keyword>
<sequence length="94" mass="10146">FSASHGLAVRAVAVEVEDAELAFTTSVNHGAIPASSPVNLENGVKLAEVRLYGDVVLRYVSYNNPNDNLNQNQNPNHWFLPGFESVSDESSNSS</sequence>
<dbReference type="AlphaFoldDB" id="A0A392T3B0"/>
<dbReference type="GO" id="GO:0003868">
    <property type="term" value="F:4-hydroxyphenylpyruvate dioxygenase activity"/>
    <property type="evidence" value="ECO:0007669"/>
    <property type="project" value="UniProtKB-EC"/>
</dbReference>
<keyword evidence="6" id="KW-1185">Reference proteome</keyword>
<keyword evidence="3" id="KW-0828">Tyrosine catabolism</keyword>
<dbReference type="PANTHER" id="PTHR11959">
    <property type="entry name" value="4-HYDROXYPHENYLPYRUVATE DIOXYGENASE"/>
    <property type="match status" value="1"/>
</dbReference>
<comment type="caution">
    <text evidence="5">The sequence shown here is derived from an EMBL/GenBank/DDBJ whole genome shotgun (WGS) entry which is preliminary data.</text>
</comment>
<comment type="pathway">
    <text evidence="1">Amino-acid degradation; L-phenylalanine degradation; acetoacetate and fumarate from L-phenylalanine: step 3/6.</text>
</comment>
<dbReference type="Proteomes" id="UP000265520">
    <property type="component" value="Unassembled WGS sequence"/>
</dbReference>
<proteinExistence type="predicted"/>
<feature type="non-terminal residue" evidence="5">
    <location>
        <position position="1"/>
    </location>
</feature>
<dbReference type="InterPro" id="IPR029068">
    <property type="entry name" value="Glyas_Bleomycin-R_OHBP_Dase"/>
</dbReference>
<evidence type="ECO:0000256" key="4">
    <source>
        <dbReference type="ARBA" id="ARBA00023232"/>
    </source>
</evidence>
<dbReference type="EC" id="1.13.11.27" evidence="2"/>
<evidence type="ECO:0000256" key="1">
    <source>
        <dbReference type="ARBA" id="ARBA00005162"/>
    </source>
</evidence>
<organism evidence="5 6">
    <name type="scientific">Trifolium medium</name>
    <dbReference type="NCBI Taxonomy" id="97028"/>
    <lineage>
        <taxon>Eukaryota</taxon>
        <taxon>Viridiplantae</taxon>
        <taxon>Streptophyta</taxon>
        <taxon>Embryophyta</taxon>
        <taxon>Tracheophyta</taxon>
        <taxon>Spermatophyta</taxon>
        <taxon>Magnoliopsida</taxon>
        <taxon>eudicotyledons</taxon>
        <taxon>Gunneridae</taxon>
        <taxon>Pentapetalae</taxon>
        <taxon>rosids</taxon>
        <taxon>fabids</taxon>
        <taxon>Fabales</taxon>
        <taxon>Fabaceae</taxon>
        <taxon>Papilionoideae</taxon>
        <taxon>50 kb inversion clade</taxon>
        <taxon>NPAAA clade</taxon>
        <taxon>Hologalegina</taxon>
        <taxon>IRL clade</taxon>
        <taxon>Trifolieae</taxon>
        <taxon>Trifolium</taxon>
    </lineage>
</organism>
<dbReference type="PANTHER" id="PTHR11959:SF1">
    <property type="entry name" value="4-HYDROXYPHENYLPYRUVATE DIOXYGENASE"/>
    <property type="match status" value="1"/>
</dbReference>
<dbReference type="EMBL" id="LXQA010498944">
    <property type="protein sequence ID" value="MCI55601.1"/>
    <property type="molecule type" value="Genomic_DNA"/>
</dbReference>
<dbReference type="Gene3D" id="3.10.180.10">
    <property type="entry name" value="2,3-Dihydroxybiphenyl 1,2-Dioxygenase, domain 1"/>
    <property type="match status" value="1"/>
</dbReference>
<dbReference type="SUPFAM" id="SSF54593">
    <property type="entry name" value="Glyoxalase/Bleomycin resistance protein/Dihydroxybiphenyl dioxygenase"/>
    <property type="match status" value="1"/>
</dbReference>
<evidence type="ECO:0000256" key="3">
    <source>
        <dbReference type="ARBA" id="ARBA00022878"/>
    </source>
</evidence>
<name>A0A392T3B0_9FABA</name>
<evidence type="ECO:0000256" key="2">
    <source>
        <dbReference type="ARBA" id="ARBA00013222"/>
    </source>
</evidence>
<dbReference type="GO" id="GO:0006572">
    <property type="term" value="P:L-tyrosine catabolic process"/>
    <property type="evidence" value="ECO:0007669"/>
    <property type="project" value="UniProtKB-KW"/>
</dbReference>
<keyword evidence="5" id="KW-0560">Oxidoreductase</keyword>
<evidence type="ECO:0000313" key="5">
    <source>
        <dbReference type="EMBL" id="MCI55601.1"/>
    </source>
</evidence>
<evidence type="ECO:0000313" key="6">
    <source>
        <dbReference type="Proteomes" id="UP000265520"/>
    </source>
</evidence>
<feature type="non-terminal residue" evidence="5">
    <location>
        <position position="94"/>
    </location>
</feature>
<dbReference type="InterPro" id="IPR005956">
    <property type="entry name" value="4OHPhenylPyrv_dOase"/>
</dbReference>
<dbReference type="GO" id="GO:0006559">
    <property type="term" value="P:L-phenylalanine catabolic process"/>
    <property type="evidence" value="ECO:0007669"/>
    <property type="project" value="UniProtKB-KW"/>
</dbReference>
<accession>A0A392T3B0</accession>
<protein>
    <recommendedName>
        <fullName evidence="2">4-hydroxyphenylpyruvate dioxygenase</fullName>
        <ecNumber evidence="2">1.13.11.27</ecNumber>
    </recommendedName>
</protein>
<keyword evidence="5" id="KW-0670">Pyruvate</keyword>
<reference evidence="5 6" key="1">
    <citation type="journal article" date="2018" name="Front. Plant Sci.">
        <title>Red Clover (Trifolium pratense) and Zigzag Clover (T. medium) - A Picture of Genomic Similarities and Differences.</title>
        <authorList>
            <person name="Dluhosova J."/>
            <person name="Istvanek J."/>
            <person name="Nedelnik J."/>
            <person name="Repkova J."/>
        </authorList>
    </citation>
    <scope>NUCLEOTIDE SEQUENCE [LARGE SCALE GENOMIC DNA]</scope>
    <source>
        <strain evidence="6">cv. 10/8</strain>
        <tissue evidence="5">Leaf</tissue>
    </source>
</reference>